<dbReference type="EC" id="2.6.1.19" evidence="6"/>
<evidence type="ECO:0000313" key="27">
    <source>
        <dbReference type="Proteomes" id="UP001178461"/>
    </source>
</evidence>
<dbReference type="GO" id="GO:0051536">
    <property type="term" value="F:iron-sulfur cluster binding"/>
    <property type="evidence" value="ECO:0007669"/>
    <property type="project" value="UniProtKB-KW"/>
</dbReference>
<keyword evidence="17" id="KW-0496">Mitochondrion</keyword>
<dbReference type="FunFam" id="3.90.1150.10:FF:000191">
    <property type="entry name" value="4-aminobutyrate aminotransferase, mitochondrial"/>
    <property type="match status" value="2"/>
</dbReference>
<dbReference type="InterPro" id="IPR015424">
    <property type="entry name" value="PyrdxlP-dep_Trfase"/>
</dbReference>
<gene>
    <name evidence="26" type="ORF">PODLI_1B029838</name>
</gene>
<dbReference type="NCBIfam" id="TIGR00699">
    <property type="entry name" value="GABAtrns_euk"/>
    <property type="match status" value="1"/>
</dbReference>
<evidence type="ECO:0000256" key="19">
    <source>
        <dbReference type="ARBA" id="ARBA00024748"/>
    </source>
</evidence>
<evidence type="ECO:0000256" key="17">
    <source>
        <dbReference type="ARBA" id="ARBA00023128"/>
    </source>
</evidence>
<sequence>MGLGGVCRTRFLPLAGAATERRKLDSDWLRRVRRAGQLRSALPAAQLQAGDRGGGAARRGRKRLRSERAGVCLESGHQQQGRKKEGLILCFCCGRKGKMALMLLSRHLTSSLQQNSRIIAAGHRGISQAAAKIDVEFDYDGPLMKTEVPGPRSRELMKQLNRIQNAEAVHFFCNYEESRGNYLVDVDGNRMLDLYSQISSIPIGYSHPALIKLLQQPRNLSTFVNRPALGILPPENFAERLKESLLSVAPKGLSQVITMSCGSCSNENAFKTIFMWYRSKERGHNSVTKEELETCMINQPPGCPEYSMLSFMGGFHGRTMGCLAATHSKAIHKLDIPSFDWPIAPFPRLKYPLEDFVRENQQEEARCLEEVEDLIVKYRKKKKVVAGIIVEPIQSEGGDNHASDDFFRKLRDIARKHGCGFLVDEVQTGGGCTGKFWAHEHWGLDDPADVLSFSKKMMSGGFFHKEEFRANAPYRIFNTWLGDPSKNLLLAEVINVIKREDLLSNVTHAGKALLSGLLDLQSRYPHLMSRVRGRGTFCSFDTPNDAIRNKLIVLARNKGVVLGGSGDRSIRFRPTLVFRDHHAHLFLNIFSDILADFK</sequence>
<dbReference type="GO" id="GO:0046872">
    <property type="term" value="F:metal ion binding"/>
    <property type="evidence" value="ECO:0007669"/>
    <property type="project" value="UniProtKB-KW"/>
</dbReference>
<dbReference type="InterPro" id="IPR015421">
    <property type="entry name" value="PyrdxlP-dep_Trfase_major"/>
</dbReference>
<keyword evidence="11" id="KW-0531">Neurotransmitter degradation</keyword>
<evidence type="ECO:0000256" key="24">
    <source>
        <dbReference type="ARBA" id="ARBA00033650"/>
    </source>
</evidence>
<evidence type="ECO:0000256" key="18">
    <source>
        <dbReference type="ARBA" id="ARBA00023157"/>
    </source>
</evidence>
<comment type="cofactor">
    <cofactor evidence="1">
        <name>pyridoxal 5'-phosphate</name>
        <dbReference type="ChEBI" id="CHEBI:597326"/>
    </cofactor>
</comment>
<keyword evidence="15" id="KW-0408">Iron</keyword>
<evidence type="ECO:0000256" key="22">
    <source>
        <dbReference type="ARBA" id="ARBA00030857"/>
    </source>
</evidence>
<keyword evidence="9" id="KW-0808">Transferase</keyword>
<comment type="function">
    <text evidence="19">Catalyzes the conversion of gamma-aminobutyrate and L-beta-aminoisobutyrate to succinate semialdehyde and methylmalonate semialdehyde, respectively. Can also convert delta-aminovalerate and beta-alanine.</text>
</comment>
<evidence type="ECO:0000256" key="12">
    <source>
        <dbReference type="ARBA" id="ARBA00022898"/>
    </source>
</evidence>
<evidence type="ECO:0000256" key="11">
    <source>
        <dbReference type="ARBA" id="ARBA00022867"/>
    </source>
</evidence>
<keyword evidence="27" id="KW-1185">Reference proteome</keyword>
<evidence type="ECO:0000256" key="16">
    <source>
        <dbReference type="ARBA" id="ARBA00023014"/>
    </source>
</evidence>
<dbReference type="PANTHER" id="PTHR43206">
    <property type="entry name" value="AMINOTRANSFERASE"/>
    <property type="match status" value="1"/>
</dbReference>
<dbReference type="Pfam" id="PF00202">
    <property type="entry name" value="Aminotran_3"/>
    <property type="match status" value="1"/>
</dbReference>
<keyword evidence="18" id="KW-1015">Disulfide bond</keyword>
<evidence type="ECO:0000256" key="13">
    <source>
        <dbReference type="ARBA" id="ARBA00022946"/>
    </source>
</evidence>
<evidence type="ECO:0000256" key="10">
    <source>
        <dbReference type="ARBA" id="ARBA00022723"/>
    </source>
</evidence>
<evidence type="ECO:0000256" key="3">
    <source>
        <dbReference type="ARBA" id="ARBA00008954"/>
    </source>
</evidence>
<evidence type="ECO:0000256" key="6">
    <source>
        <dbReference type="ARBA" id="ARBA00012912"/>
    </source>
</evidence>
<dbReference type="EC" id="2.6.1.22" evidence="5"/>
<keyword evidence="13" id="KW-0809">Transit peptide</keyword>
<evidence type="ECO:0000256" key="21">
    <source>
        <dbReference type="ARBA" id="ARBA00030204"/>
    </source>
</evidence>
<keyword evidence="12" id="KW-0663">Pyridoxal phosphate</keyword>
<comment type="catalytic activity">
    <reaction evidence="25">
        <text>4-aminobutanoate + 2-oxoglutarate = succinate semialdehyde + L-glutamate</text>
        <dbReference type="Rhea" id="RHEA:23352"/>
        <dbReference type="ChEBI" id="CHEBI:16810"/>
        <dbReference type="ChEBI" id="CHEBI:29985"/>
        <dbReference type="ChEBI" id="CHEBI:57706"/>
        <dbReference type="ChEBI" id="CHEBI:59888"/>
        <dbReference type="EC" id="2.6.1.19"/>
    </reaction>
    <physiologicalReaction direction="left-to-right" evidence="25">
        <dbReference type="Rhea" id="RHEA:23353"/>
    </physiologicalReaction>
</comment>
<evidence type="ECO:0000256" key="14">
    <source>
        <dbReference type="ARBA" id="ARBA00022990"/>
    </source>
</evidence>
<dbReference type="SUPFAM" id="SSF53383">
    <property type="entry name" value="PLP-dependent transferases"/>
    <property type="match status" value="1"/>
</dbReference>
<evidence type="ECO:0000256" key="25">
    <source>
        <dbReference type="ARBA" id="ARBA00048671"/>
    </source>
</evidence>
<dbReference type="Proteomes" id="UP001178461">
    <property type="component" value="Chromosome 14"/>
</dbReference>
<dbReference type="Gene3D" id="3.40.640.10">
    <property type="entry name" value="Type I PLP-dependent aspartate aminotransferase-like (Major domain)"/>
    <property type="match status" value="1"/>
</dbReference>
<proteinExistence type="inferred from homology"/>
<evidence type="ECO:0000256" key="2">
    <source>
        <dbReference type="ARBA" id="ARBA00004305"/>
    </source>
</evidence>
<dbReference type="EMBL" id="OX395139">
    <property type="protein sequence ID" value="CAI5792345.1"/>
    <property type="molecule type" value="Genomic_DNA"/>
</dbReference>
<keyword evidence="16" id="KW-0411">Iron-sulfur</keyword>
<evidence type="ECO:0000256" key="23">
    <source>
        <dbReference type="ARBA" id="ARBA00031787"/>
    </source>
</evidence>
<dbReference type="PROSITE" id="PS00600">
    <property type="entry name" value="AA_TRANSFER_CLASS_3"/>
    <property type="match status" value="1"/>
</dbReference>
<evidence type="ECO:0000256" key="15">
    <source>
        <dbReference type="ARBA" id="ARBA00023004"/>
    </source>
</evidence>
<dbReference type="InterPro" id="IPR049704">
    <property type="entry name" value="Aminotrans_3_PPA_site"/>
</dbReference>
<dbReference type="Gene3D" id="3.90.1150.10">
    <property type="entry name" value="Aspartate Aminotransferase, domain 1"/>
    <property type="match status" value="1"/>
</dbReference>
<dbReference type="InterPro" id="IPR015422">
    <property type="entry name" value="PyrdxlP-dep_Trfase_small"/>
</dbReference>
<dbReference type="GO" id="GO:0030170">
    <property type="term" value="F:pyridoxal phosphate binding"/>
    <property type="evidence" value="ECO:0007669"/>
    <property type="project" value="InterPro"/>
</dbReference>
<dbReference type="GO" id="GO:0034386">
    <property type="term" value="F:4-aminobutyrate:2-oxoglutarate transaminase activity"/>
    <property type="evidence" value="ECO:0007669"/>
    <property type="project" value="UniProtKB-EC"/>
</dbReference>
<evidence type="ECO:0000256" key="5">
    <source>
        <dbReference type="ARBA" id="ARBA00012876"/>
    </source>
</evidence>
<dbReference type="FunFam" id="3.40.640.10:FF:000029">
    <property type="entry name" value="4-aminobutyrate aminotransferase, mitochondrial"/>
    <property type="match status" value="1"/>
</dbReference>
<reference evidence="26" key="1">
    <citation type="submission" date="2022-12" db="EMBL/GenBank/DDBJ databases">
        <authorList>
            <person name="Alioto T."/>
            <person name="Alioto T."/>
            <person name="Gomez Garrido J."/>
        </authorList>
    </citation>
    <scope>NUCLEOTIDE SEQUENCE</scope>
</reference>
<comment type="catalytic activity">
    <reaction evidence="24">
        <text>(S)-3-amino-2-methylpropanoate + 2-oxoglutarate = 2-methyl-3-oxopropanoate + L-glutamate</text>
        <dbReference type="Rhea" id="RHEA:13993"/>
        <dbReference type="ChEBI" id="CHEBI:16810"/>
        <dbReference type="ChEBI" id="CHEBI:29985"/>
        <dbReference type="ChEBI" id="CHEBI:57700"/>
        <dbReference type="ChEBI" id="CHEBI:58655"/>
        <dbReference type="EC" id="2.6.1.22"/>
    </reaction>
    <physiologicalReaction direction="left-to-right" evidence="24">
        <dbReference type="Rhea" id="RHEA:13994"/>
    </physiologicalReaction>
</comment>
<name>A0AA35L9M6_9SAUR</name>
<keyword evidence="8 26" id="KW-0032">Aminotransferase</keyword>
<dbReference type="CDD" id="cd00610">
    <property type="entry name" value="OAT_like"/>
    <property type="match status" value="1"/>
</dbReference>
<comment type="similarity">
    <text evidence="3">Belongs to the class-III pyridoxal-phosphate-dependent aminotransferase family.</text>
</comment>
<evidence type="ECO:0000313" key="26">
    <source>
        <dbReference type="EMBL" id="CAI5792345.1"/>
    </source>
</evidence>
<dbReference type="InterPro" id="IPR005814">
    <property type="entry name" value="Aminotrans_3"/>
</dbReference>
<dbReference type="GO" id="GO:0047298">
    <property type="term" value="F:(S)-3-amino-2-methylpropionate transaminase activity"/>
    <property type="evidence" value="ECO:0007669"/>
    <property type="project" value="UniProtKB-EC"/>
</dbReference>
<comment type="subunit">
    <text evidence="4">Homodimer; disulfide-linked.</text>
</comment>
<keyword evidence="14" id="KW-0007">Acetylation</keyword>
<evidence type="ECO:0000256" key="7">
    <source>
        <dbReference type="ARBA" id="ARBA00015937"/>
    </source>
</evidence>
<keyword evidence="10" id="KW-0479">Metal-binding</keyword>
<accession>A0AA35L9M6</accession>
<dbReference type="PANTHER" id="PTHR43206:SF1">
    <property type="entry name" value="4-AMINOBUTYRATE AMINOTRANSFERASE, MITOCHONDRIAL"/>
    <property type="match status" value="1"/>
</dbReference>
<evidence type="ECO:0000256" key="9">
    <source>
        <dbReference type="ARBA" id="ARBA00022679"/>
    </source>
</evidence>
<evidence type="ECO:0000256" key="8">
    <source>
        <dbReference type="ARBA" id="ARBA00022576"/>
    </source>
</evidence>
<dbReference type="GO" id="GO:0009450">
    <property type="term" value="P:gamma-aminobutyric acid catabolic process"/>
    <property type="evidence" value="ECO:0007669"/>
    <property type="project" value="TreeGrafter"/>
</dbReference>
<evidence type="ECO:0000256" key="4">
    <source>
        <dbReference type="ARBA" id="ARBA00011748"/>
    </source>
</evidence>
<dbReference type="AlphaFoldDB" id="A0AA35L9M6"/>
<dbReference type="GO" id="GO:0005759">
    <property type="term" value="C:mitochondrial matrix"/>
    <property type="evidence" value="ECO:0007669"/>
    <property type="project" value="UniProtKB-SubCell"/>
</dbReference>
<protein>
    <recommendedName>
        <fullName evidence="7">4-aminobutyrate aminotransferase, mitochondrial</fullName>
        <ecNumber evidence="6">2.6.1.19</ecNumber>
        <ecNumber evidence="5">2.6.1.22</ecNumber>
    </recommendedName>
    <alternativeName>
        <fullName evidence="22">(S)-3-amino-2-methylpropionate transaminase</fullName>
    </alternativeName>
    <alternativeName>
        <fullName evidence="23">GABA aminotransferase</fullName>
    </alternativeName>
    <alternativeName>
        <fullName evidence="21">Gamma-amino-N-butyrate transaminase</fullName>
    </alternativeName>
    <alternativeName>
        <fullName evidence="20">L-AIBAT</fullName>
    </alternativeName>
</protein>
<comment type="subcellular location">
    <subcellularLocation>
        <location evidence="2">Mitochondrion matrix</location>
    </subcellularLocation>
</comment>
<organism evidence="26 27">
    <name type="scientific">Podarcis lilfordi</name>
    <name type="common">Lilford's wall lizard</name>
    <dbReference type="NCBI Taxonomy" id="74358"/>
    <lineage>
        <taxon>Eukaryota</taxon>
        <taxon>Metazoa</taxon>
        <taxon>Chordata</taxon>
        <taxon>Craniata</taxon>
        <taxon>Vertebrata</taxon>
        <taxon>Euteleostomi</taxon>
        <taxon>Lepidosauria</taxon>
        <taxon>Squamata</taxon>
        <taxon>Bifurcata</taxon>
        <taxon>Unidentata</taxon>
        <taxon>Episquamata</taxon>
        <taxon>Laterata</taxon>
        <taxon>Lacertibaenia</taxon>
        <taxon>Lacertidae</taxon>
        <taxon>Podarcis</taxon>
    </lineage>
</organism>
<dbReference type="InterPro" id="IPR004631">
    <property type="entry name" value="4NH2But_aminotransferase_euk"/>
</dbReference>
<evidence type="ECO:0000256" key="20">
    <source>
        <dbReference type="ARBA" id="ARBA00029760"/>
    </source>
</evidence>
<evidence type="ECO:0000256" key="1">
    <source>
        <dbReference type="ARBA" id="ARBA00001933"/>
    </source>
</evidence>